<evidence type="ECO:0000256" key="2">
    <source>
        <dbReference type="ARBA" id="ARBA00022485"/>
    </source>
</evidence>
<dbReference type="GO" id="GO:0051607">
    <property type="term" value="P:defense response to virus"/>
    <property type="evidence" value="ECO:0007669"/>
    <property type="project" value="UniProtKB-KW"/>
</dbReference>
<keyword evidence="5" id="KW-0408">Iron</keyword>
<dbReference type="InterPro" id="IPR051196">
    <property type="entry name" value="RSAD2/Viperin_antiviral"/>
</dbReference>
<comment type="caution">
    <text evidence="9">The sequence shown here is derived from an EMBL/GenBank/DDBJ whole genome shotgun (WGS) entry which is preliminary data.</text>
</comment>
<dbReference type="PANTHER" id="PTHR21339:SF0">
    <property type="entry name" value="S-ADENOSYLMETHIONINE-DEPENDENT NUCLEOTIDE DEHYDRATASE RSAD2"/>
    <property type="match status" value="1"/>
</dbReference>
<keyword evidence="3" id="KW-0949">S-adenosyl-L-methionine</keyword>
<comment type="cofactor">
    <cofactor evidence="1">
        <name>[4Fe-4S] cluster</name>
        <dbReference type="ChEBI" id="CHEBI:49883"/>
    </cofactor>
</comment>
<dbReference type="PANTHER" id="PTHR21339">
    <property type="entry name" value="RADICAL S-ADENOSYL METHIONINE DOMAIN-CONTAINING PROTEIN 2"/>
    <property type="match status" value="1"/>
</dbReference>
<dbReference type="GO" id="GO:0051539">
    <property type="term" value="F:4 iron, 4 sulfur cluster binding"/>
    <property type="evidence" value="ECO:0007669"/>
    <property type="project" value="UniProtKB-KW"/>
</dbReference>
<dbReference type="SUPFAM" id="SSF102114">
    <property type="entry name" value="Radical SAM enzymes"/>
    <property type="match status" value="1"/>
</dbReference>
<accession>A0A4U0TW80</accession>
<proteinExistence type="predicted"/>
<dbReference type="OrthoDB" id="549750at2759"/>
<dbReference type="Proteomes" id="UP000310066">
    <property type="component" value="Unassembled WGS sequence"/>
</dbReference>
<evidence type="ECO:0000256" key="6">
    <source>
        <dbReference type="ARBA" id="ARBA00023014"/>
    </source>
</evidence>
<name>A0A4U0TW80_9PEZI</name>
<protein>
    <recommendedName>
        <fullName evidence="8">Radical SAM core domain-containing protein</fullName>
    </recommendedName>
</protein>
<evidence type="ECO:0000313" key="9">
    <source>
        <dbReference type="EMBL" id="TKA26537.1"/>
    </source>
</evidence>
<keyword evidence="6" id="KW-0411">Iron-sulfur</keyword>
<evidence type="ECO:0000313" key="10">
    <source>
        <dbReference type="Proteomes" id="UP000310066"/>
    </source>
</evidence>
<gene>
    <name evidence="9" type="ORF">B0A54_17523</name>
</gene>
<keyword evidence="4" id="KW-0479">Metal-binding</keyword>
<keyword evidence="7" id="KW-0051">Antiviral defense</keyword>
<dbReference type="STRING" id="329885.A0A4U0TW80"/>
<sequence length="281" mass="31987">MTCGFCFHTATTSHIQTIEDAKRGVKLLRDAGMRKMNFAGGEPFLYPKFLGSLIDFCKEIEVESVSMVSNGSKVTERFLRTHGKNIDILAVSCDSFDERTNLQIGRGTGSNVQQLHRVKAWCDEYGIKFKLNTVVCRLNWEEDMNAHITALSPSRWKCFQVLIVHGENESDKRLRDGTKYTISAHQFGQFIERHTAQASMVPEPNNLMANSYLILDEHMRFLDRTGRQPSGCILQVGVQEALTSVFWDFDGFHERGGIYDWQGHKGEVSCSDKHTAKQLEW</sequence>
<reference evidence="9 10" key="1">
    <citation type="submission" date="2017-03" db="EMBL/GenBank/DDBJ databases">
        <title>Genomes of endolithic fungi from Antarctica.</title>
        <authorList>
            <person name="Coleine C."/>
            <person name="Masonjones S."/>
            <person name="Stajich J.E."/>
        </authorList>
    </citation>
    <scope>NUCLEOTIDE SEQUENCE [LARGE SCALE GENOMIC DNA]</scope>
    <source>
        <strain evidence="9 10">CCFEE 5311</strain>
    </source>
</reference>
<evidence type="ECO:0000256" key="1">
    <source>
        <dbReference type="ARBA" id="ARBA00001966"/>
    </source>
</evidence>
<dbReference type="PROSITE" id="PS51918">
    <property type="entry name" value="RADICAL_SAM"/>
    <property type="match status" value="1"/>
</dbReference>
<dbReference type="CDD" id="cd01335">
    <property type="entry name" value="Radical_SAM"/>
    <property type="match status" value="1"/>
</dbReference>
<evidence type="ECO:0000256" key="3">
    <source>
        <dbReference type="ARBA" id="ARBA00022691"/>
    </source>
</evidence>
<evidence type="ECO:0000256" key="5">
    <source>
        <dbReference type="ARBA" id="ARBA00023004"/>
    </source>
</evidence>
<dbReference type="InterPro" id="IPR007197">
    <property type="entry name" value="rSAM"/>
</dbReference>
<dbReference type="EMBL" id="NAJP01000138">
    <property type="protein sequence ID" value="TKA26537.1"/>
    <property type="molecule type" value="Genomic_DNA"/>
</dbReference>
<dbReference type="GO" id="GO:0046872">
    <property type="term" value="F:metal ion binding"/>
    <property type="evidence" value="ECO:0007669"/>
    <property type="project" value="UniProtKB-KW"/>
</dbReference>
<dbReference type="InterPro" id="IPR058240">
    <property type="entry name" value="rSAM_sf"/>
</dbReference>
<dbReference type="AlphaFoldDB" id="A0A4U0TW80"/>
<evidence type="ECO:0000256" key="7">
    <source>
        <dbReference type="ARBA" id="ARBA00023118"/>
    </source>
</evidence>
<organism evidence="9 10">
    <name type="scientific">Friedmanniomyces endolithicus</name>
    <dbReference type="NCBI Taxonomy" id="329885"/>
    <lineage>
        <taxon>Eukaryota</taxon>
        <taxon>Fungi</taxon>
        <taxon>Dikarya</taxon>
        <taxon>Ascomycota</taxon>
        <taxon>Pezizomycotina</taxon>
        <taxon>Dothideomycetes</taxon>
        <taxon>Dothideomycetidae</taxon>
        <taxon>Mycosphaerellales</taxon>
        <taxon>Teratosphaeriaceae</taxon>
        <taxon>Friedmanniomyces</taxon>
    </lineage>
</organism>
<dbReference type="Pfam" id="PF04055">
    <property type="entry name" value="Radical_SAM"/>
    <property type="match status" value="1"/>
</dbReference>
<dbReference type="InterPro" id="IPR013785">
    <property type="entry name" value="Aldolase_TIM"/>
</dbReference>
<evidence type="ECO:0000259" key="8">
    <source>
        <dbReference type="PROSITE" id="PS51918"/>
    </source>
</evidence>
<dbReference type="Gene3D" id="3.20.20.70">
    <property type="entry name" value="Aldolase class I"/>
    <property type="match status" value="1"/>
</dbReference>
<dbReference type="NCBIfam" id="NF038283">
    <property type="entry name" value="viperin_w_prok"/>
    <property type="match status" value="1"/>
</dbReference>
<feature type="domain" description="Radical SAM core" evidence="8">
    <location>
        <begin position="1"/>
        <end position="203"/>
    </location>
</feature>
<evidence type="ECO:0000256" key="4">
    <source>
        <dbReference type="ARBA" id="ARBA00022723"/>
    </source>
</evidence>
<dbReference type="GO" id="GO:0003824">
    <property type="term" value="F:catalytic activity"/>
    <property type="evidence" value="ECO:0007669"/>
    <property type="project" value="InterPro"/>
</dbReference>
<keyword evidence="2" id="KW-0004">4Fe-4S</keyword>